<dbReference type="Pfam" id="PF00512">
    <property type="entry name" value="HisKA"/>
    <property type="match status" value="1"/>
</dbReference>
<dbReference type="RefSeq" id="WP_249514312.1">
    <property type="nucleotide sequence ID" value="NZ_CP093366.1"/>
</dbReference>
<dbReference type="SUPFAM" id="SSF55874">
    <property type="entry name" value="ATPase domain of HSP90 chaperone/DNA topoisomerase II/histidine kinase"/>
    <property type="match status" value="1"/>
</dbReference>
<dbReference type="PANTHER" id="PTHR45453">
    <property type="entry name" value="PHOSPHATE REGULON SENSOR PROTEIN PHOR"/>
    <property type="match status" value="1"/>
</dbReference>
<comment type="catalytic activity">
    <reaction evidence="1">
        <text>ATP + protein L-histidine = ADP + protein N-phospho-L-histidine.</text>
        <dbReference type="EC" id="2.7.13.3"/>
    </reaction>
</comment>
<feature type="domain" description="Histidine kinase" evidence="9">
    <location>
        <begin position="129"/>
        <end position="346"/>
    </location>
</feature>
<keyword evidence="5" id="KW-0808">Transferase</keyword>
<gene>
    <name evidence="10" type="ORF">MOO45_07605</name>
</gene>
<dbReference type="SMART" id="SM00387">
    <property type="entry name" value="HATPase_c"/>
    <property type="match status" value="1"/>
</dbReference>
<keyword evidence="4" id="KW-0597">Phosphoprotein</keyword>
<dbReference type="Gene3D" id="3.30.565.10">
    <property type="entry name" value="Histidine kinase-like ATPase, C-terminal domain"/>
    <property type="match status" value="1"/>
</dbReference>
<dbReference type="EC" id="2.7.13.3" evidence="3"/>
<evidence type="ECO:0000256" key="3">
    <source>
        <dbReference type="ARBA" id="ARBA00012438"/>
    </source>
</evidence>
<keyword evidence="8" id="KW-1133">Transmembrane helix</keyword>
<evidence type="ECO:0000256" key="2">
    <source>
        <dbReference type="ARBA" id="ARBA00004370"/>
    </source>
</evidence>
<keyword evidence="7" id="KW-0902">Two-component regulatory system</keyword>
<evidence type="ECO:0000256" key="7">
    <source>
        <dbReference type="ARBA" id="ARBA00023012"/>
    </source>
</evidence>
<dbReference type="PRINTS" id="PR00344">
    <property type="entry name" value="BCTRLSENSOR"/>
</dbReference>
<dbReference type="SUPFAM" id="SSF47384">
    <property type="entry name" value="Homodimeric domain of signal transducing histidine kinase"/>
    <property type="match status" value="1"/>
</dbReference>
<accession>A0ABY4P8U7</accession>
<name>A0ABY4P8U7_9LACO</name>
<protein>
    <recommendedName>
        <fullName evidence="3">histidine kinase</fullName>
        <ecNumber evidence="3">2.7.13.3</ecNumber>
    </recommendedName>
</protein>
<dbReference type="PROSITE" id="PS50109">
    <property type="entry name" value="HIS_KIN"/>
    <property type="match status" value="1"/>
</dbReference>
<evidence type="ECO:0000313" key="10">
    <source>
        <dbReference type="EMBL" id="UQS82042.1"/>
    </source>
</evidence>
<organism evidence="10 11">
    <name type="scientific">Bombilactobacillus folatiphilus</name>
    <dbReference type="NCBI Taxonomy" id="2923362"/>
    <lineage>
        <taxon>Bacteria</taxon>
        <taxon>Bacillati</taxon>
        <taxon>Bacillota</taxon>
        <taxon>Bacilli</taxon>
        <taxon>Lactobacillales</taxon>
        <taxon>Lactobacillaceae</taxon>
        <taxon>Bombilactobacillus</taxon>
    </lineage>
</organism>
<evidence type="ECO:0000256" key="6">
    <source>
        <dbReference type="ARBA" id="ARBA00022777"/>
    </source>
</evidence>
<dbReference type="InterPro" id="IPR005467">
    <property type="entry name" value="His_kinase_dom"/>
</dbReference>
<feature type="transmembrane region" description="Helical" evidence="8">
    <location>
        <begin position="36"/>
        <end position="57"/>
    </location>
</feature>
<dbReference type="SMART" id="SM00388">
    <property type="entry name" value="HisKA"/>
    <property type="match status" value="1"/>
</dbReference>
<dbReference type="InterPro" id="IPR003594">
    <property type="entry name" value="HATPase_dom"/>
</dbReference>
<dbReference type="Pfam" id="PF02518">
    <property type="entry name" value="HATPase_c"/>
    <property type="match status" value="1"/>
</dbReference>
<evidence type="ECO:0000256" key="8">
    <source>
        <dbReference type="SAM" id="Phobius"/>
    </source>
</evidence>
<evidence type="ECO:0000256" key="4">
    <source>
        <dbReference type="ARBA" id="ARBA00022553"/>
    </source>
</evidence>
<evidence type="ECO:0000313" key="11">
    <source>
        <dbReference type="Proteomes" id="UP000831495"/>
    </source>
</evidence>
<keyword evidence="11" id="KW-1185">Reference proteome</keyword>
<evidence type="ECO:0000259" key="9">
    <source>
        <dbReference type="PROSITE" id="PS50109"/>
    </source>
</evidence>
<evidence type="ECO:0000256" key="1">
    <source>
        <dbReference type="ARBA" id="ARBA00000085"/>
    </source>
</evidence>
<dbReference type="InterPro" id="IPR036097">
    <property type="entry name" value="HisK_dim/P_sf"/>
</dbReference>
<dbReference type="PANTHER" id="PTHR45453:SF1">
    <property type="entry name" value="PHOSPHATE REGULON SENSOR PROTEIN PHOR"/>
    <property type="match status" value="1"/>
</dbReference>
<dbReference type="InterPro" id="IPR050351">
    <property type="entry name" value="BphY/WalK/GraS-like"/>
</dbReference>
<dbReference type="InterPro" id="IPR004358">
    <property type="entry name" value="Sig_transdc_His_kin-like_C"/>
</dbReference>
<dbReference type="Gene3D" id="1.10.287.130">
    <property type="match status" value="1"/>
</dbReference>
<reference evidence="10" key="1">
    <citation type="journal article" date="2022" name="Int. J. Syst. Evol. Microbiol.">
        <title>Apilactobacillus apisilvae sp. nov., Nicolia spurrieriana gen. nov. sp. nov., Bombilactobacillus folatiphilus sp. nov. and Bombilactobacillus thymidiniphilus sp. nov., four new lactic acid bacterial isolates from stingless bees Tetragonula carbonaria and Austroplebeia australis.</title>
        <authorList>
            <person name="Oliphant S.A."/>
            <person name="Watson-Haigh N.S."/>
            <person name="Sumby K.M."/>
            <person name="Gardner J."/>
            <person name="Groom S."/>
            <person name="Jiranek V."/>
        </authorList>
    </citation>
    <scope>NUCLEOTIDE SEQUENCE</scope>
    <source>
        <strain evidence="10">SG4_D2</strain>
    </source>
</reference>
<dbReference type="CDD" id="cd00082">
    <property type="entry name" value="HisKA"/>
    <property type="match status" value="1"/>
</dbReference>
<comment type="subcellular location">
    <subcellularLocation>
        <location evidence="2">Membrane</location>
    </subcellularLocation>
</comment>
<dbReference type="InterPro" id="IPR003661">
    <property type="entry name" value="HisK_dim/P_dom"/>
</dbReference>
<dbReference type="InterPro" id="IPR036890">
    <property type="entry name" value="HATPase_C_sf"/>
</dbReference>
<evidence type="ECO:0000256" key="5">
    <source>
        <dbReference type="ARBA" id="ARBA00022679"/>
    </source>
</evidence>
<sequence>MRRKGWIWRLILVISGILLLLLGSQFFLFWFQLIPYSNGLVLLFIVLDLGLGALIGYQDFLHQQLKQTRQVFQTVLLSAPTAQSITTKQVVIPELKCLVQQMNDMIQATQISMQQQERMERSKDELITNVSHDLRTPLTSIIGFLGLIEQNPQQNVENVQKYVHIAYQKSLQLRSLVNDLFEYVRANNSQTKLNLQEFDMIQMLEQIDADFELEAKKQGIKIEVVSDRQQIMMRADSQKLGRVFNNLVSNALKYGQGADHIWLKAQEQNQQVILQVANNGQPIRVCDQEHLFDRFYRVDQSRSSKTGGTGLGLAIAKSLVQLQQGAIEVISDPQLTCFKIVLPKNLANEGDKA</sequence>
<dbReference type="EMBL" id="CP093366">
    <property type="protein sequence ID" value="UQS82042.1"/>
    <property type="molecule type" value="Genomic_DNA"/>
</dbReference>
<proteinExistence type="predicted"/>
<keyword evidence="6 10" id="KW-0418">Kinase</keyword>
<keyword evidence="8" id="KW-0472">Membrane</keyword>
<feature type="transmembrane region" description="Helical" evidence="8">
    <location>
        <begin position="7"/>
        <end position="30"/>
    </location>
</feature>
<dbReference type="Proteomes" id="UP000831495">
    <property type="component" value="Chromosome"/>
</dbReference>
<keyword evidence="8" id="KW-0812">Transmembrane</keyword>
<dbReference type="GO" id="GO:0016301">
    <property type="term" value="F:kinase activity"/>
    <property type="evidence" value="ECO:0007669"/>
    <property type="project" value="UniProtKB-KW"/>
</dbReference>